<dbReference type="InterPro" id="IPR033756">
    <property type="entry name" value="YlxH/NBP35"/>
</dbReference>
<protein>
    <submittedName>
        <fullName evidence="3">ATPase involved in chromosome partitioning</fullName>
    </submittedName>
</protein>
<evidence type="ECO:0000313" key="3">
    <source>
        <dbReference type="EMBL" id="KQC86694.1"/>
    </source>
</evidence>
<dbReference type="InterPro" id="IPR050625">
    <property type="entry name" value="ParA/MinD_ATPase"/>
</dbReference>
<dbReference type="GO" id="GO:0016887">
    <property type="term" value="F:ATP hydrolysis activity"/>
    <property type="evidence" value="ECO:0007669"/>
    <property type="project" value="TreeGrafter"/>
</dbReference>
<comment type="caution">
    <text evidence="3">The sequence shown here is derived from an EMBL/GenBank/DDBJ whole genome shotgun (WGS) entry which is preliminary data.</text>
</comment>
<gene>
    <name evidence="3" type="ORF">APZ18_05895</name>
</gene>
<dbReference type="GO" id="GO:0009898">
    <property type="term" value="C:cytoplasmic side of plasma membrane"/>
    <property type="evidence" value="ECO:0007669"/>
    <property type="project" value="TreeGrafter"/>
</dbReference>
<dbReference type="GO" id="GO:0005524">
    <property type="term" value="F:ATP binding"/>
    <property type="evidence" value="ECO:0007669"/>
    <property type="project" value="UniProtKB-KW"/>
</dbReference>
<dbReference type="InterPro" id="IPR025501">
    <property type="entry name" value="MinD_FleN"/>
</dbReference>
<keyword evidence="1" id="KW-0547">Nucleotide-binding</keyword>
<dbReference type="GO" id="GO:0051782">
    <property type="term" value="P:negative regulation of cell division"/>
    <property type="evidence" value="ECO:0007669"/>
    <property type="project" value="TreeGrafter"/>
</dbReference>
<sequence length="293" mass="31922">MDQAQQLRNIIKQQNMQQHLARVITVTSGKGGVGKSNMSVNMAIQLGRLGKKVVILDADFGLANVEVMLGTRPRYNMADMIYGRKGIKDIICRGPENIGFISGGSGIKELSNLSKDQISGIVNMMYELDSIADVIIIDTGAGISDAVIDMVLASSEVLLVTTPEPTSITDAYALLKTINKAPGYSNDNIKIKMIGNRTLSMSDGEELYNKLNSVVTKFLHMNMEYLGSVPFDVNLTKAVMKQQPVSVAYPNTPASKSIKAMAEKLANVEPENQRQTLGGLSGLFSKMFRNRNK</sequence>
<dbReference type="PANTHER" id="PTHR43384:SF4">
    <property type="entry name" value="CELLULOSE BIOSYNTHESIS PROTEIN BCSQ-RELATED"/>
    <property type="match status" value="1"/>
</dbReference>
<proteinExistence type="predicted"/>
<evidence type="ECO:0000256" key="2">
    <source>
        <dbReference type="ARBA" id="ARBA00022840"/>
    </source>
</evidence>
<dbReference type="InterPro" id="IPR033875">
    <property type="entry name" value="FlhG"/>
</dbReference>
<dbReference type="InterPro" id="IPR027417">
    <property type="entry name" value="P-loop_NTPase"/>
</dbReference>
<dbReference type="RefSeq" id="WP_022014299.1">
    <property type="nucleotide sequence ID" value="NZ_DBGBRS010000127.1"/>
</dbReference>
<name>A0AAW3JWX4_9FIRM</name>
<reference evidence="3 4" key="1">
    <citation type="submission" date="2015-10" db="EMBL/GenBank/DDBJ databases">
        <title>Butyribacter intestini gen. nov., sp. nov., a butyric acid-producing bacterium of the family Lachnospiraceae isolated from the human faeces.</title>
        <authorList>
            <person name="Zou Y."/>
            <person name="Xue W."/>
            <person name="Luo G."/>
            <person name="Lv M."/>
        </authorList>
    </citation>
    <scope>NUCLEOTIDE SEQUENCE [LARGE SCALE GENOMIC DNA]</scope>
    <source>
        <strain evidence="3 4">TF01-11</strain>
    </source>
</reference>
<dbReference type="AlphaFoldDB" id="A0AAW3JWX4"/>
<dbReference type="Pfam" id="PF10609">
    <property type="entry name" value="ParA"/>
    <property type="match status" value="1"/>
</dbReference>
<dbReference type="PIRSF" id="PIRSF003092">
    <property type="entry name" value="MinD"/>
    <property type="match status" value="1"/>
</dbReference>
<keyword evidence="4" id="KW-1185">Reference proteome</keyword>
<dbReference type="SUPFAM" id="SSF52540">
    <property type="entry name" value="P-loop containing nucleoside triphosphate hydrolases"/>
    <property type="match status" value="1"/>
</dbReference>
<keyword evidence="2" id="KW-0067">ATP-binding</keyword>
<dbReference type="Gene3D" id="3.40.50.300">
    <property type="entry name" value="P-loop containing nucleotide triphosphate hydrolases"/>
    <property type="match status" value="1"/>
</dbReference>
<accession>A0AAW3JWX4</accession>
<organism evidence="3 4">
    <name type="scientific">Butyribacter intestini</name>
    <dbReference type="NCBI Taxonomy" id="1703332"/>
    <lineage>
        <taxon>Bacteria</taxon>
        <taxon>Bacillati</taxon>
        <taxon>Bacillota</taxon>
        <taxon>Clostridia</taxon>
        <taxon>Lachnospirales</taxon>
        <taxon>Lachnospiraceae</taxon>
        <taxon>Butyribacter</taxon>
    </lineage>
</organism>
<dbReference type="PANTHER" id="PTHR43384">
    <property type="entry name" value="SEPTUM SITE-DETERMINING PROTEIN MIND HOMOLOG, CHLOROPLASTIC-RELATED"/>
    <property type="match status" value="1"/>
</dbReference>
<evidence type="ECO:0000256" key="1">
    <source>
        <dbReference type="ARBA" id="ARBA00022741"/>
    </source>
</evidence>
<dbReference type="EMBL" id="LLKB01000001">
    <property type="protein sequence ID" value="KQC86694.1"/>
    <property type="molecule type" value="Genomic_DNA"/>
</dbReference>
<evidence type="ECO:0000313" key="4">
    <source>
        <dbReference type="Proteomes" id="UP000050833"/>
    </source>
</evidence>
<dbReference type="CDD" id="cd02038">
    <property type="entry name" value="FlhG-like"/>
    <property type="match status" value="1"/>
</dbReference>
<dbReference type="Proteomes" id="UP000050833">
    <property type="component" value="Unassembled WGS sequence"/>
</dbReference>
<dbReference type="GO" id="GO:0005829">
    <property type="term" value="C:cytosol"/>
    <property type="evidence" value="ECO:0007669"/>
    <property type="project" value="TreeGrafter"/>
</dbReference>